<evidence type="ECO:0000256" key="8">
    <source>
        <dbReference type="SAM" id="Phobius"/>
    </source>
</evidence>
<evidence type="ECO:0000259" key="10">
    <source>
        <dbReference type="PROSITE" id="PS50885"/>
    </source>
</evidence>
<dbReference type="EMBL" id="JBHRYH010000005">
    <property type="protein sequence ID" value="MFC3625063.1"/>
    <property type="molecule type" value="Genomic_DNA"/>
</dbReference>
<proteinExistence type="inferred from homology"/>
<keyword evidence="3 8" id="KW-1133">Transmembrane helix</keyword>
<keyword evidence="2 8" id="KW-0812">Transmembrane</keyword>
<dbReference type="SMART" id="SM00283">
    <property type="entry name" value="MA"/>
    <property type="match status" value="1"/>
</dbReference>
<protein>
    <submittedName>
        <fullName evidence="11">Methyl-accepting chemotaxis protein</fullName>
    </submittedName>
</protein>
<evidence type="ECO:0000256" key="4">
    <source>
        <dbReference type="ARBA" id="ARBA00023136"/>
    </source>
</evidence>
<dbReference type="CDD" id="cd06225">
    <property type="entry name" value="HAMP"/>
    <property type="match status" value="1"/>
</dbReference>
<dbReference type="Gene3D" id="1.10.287.950">
    <property type="entry name" value="Methyl-accepting chemotaxis protein"/>
    <property type="match status" value="1"/>
</dbReference>
<evidence type="ECO:0000313" key="11">
    <source>
        <dbReference type="EMBL" id="MFC3625063.1"/>
    </source>
</evidence>
<dbReference type="PROSITE" id="PS50111">
    <property type="entry name" value="CHEMOTAXIS_TRANSDUC_2"/>
    <property type="match status" value="1"/>
</dbReference>
<comment type="caution">
    <text evidence="11">The sequence shown here is derived from an EMBL/GenBank/DDBJ whole genome shotgun (WGS) entry which is preliminary data.</text>
</comment>
<dbReference type="Pfam" id="PF00015">
    <property type="entry name" value="MCPsignal"/>
    <property type="match status" value="1"/>
</dbReference>
<evidence type="ECO:0000256" key="7">
    <source>
        <dbReference type="PROSITE-ProRule" id="PRU00284"/>
    </source>
</evidence>
<comment type="similarity">
    <text evidence="6">Belongs to the methyl-accepting chemotaxis (MCP) protein family.</text>
</comment>
<dbReference type="PROSITE" id="PS51257">
    <property type="entry name" value="PROKAR_LIPOPROTEIN"/>
    <property type="match status" value="1"/>
</dbReference>
<reference evidence="12" key="1">
    <citation type="journal article" date="2019" name="Int. J. Syst. Evol. Microbiol.">
        <title>The Global Catalogue of Microorganisms (GCM) 10K type strain sequencing project: providing services to taxonomists for standard genome sequencing and annotation.</title>
        <authorList>
            <consortium name="The Broad Institute Genomics Platform"/>
            <consortium name="The Broad Institute Genome Sequencing Center for Infectious Disease"/>
            <person name="Wu L."/>
            <person name="Ma J."/>
        </authorList>
    </citation>
    <scope>NUCLEOTIDE SEQUENCE [LARGE SCALE GENOMIC DNA]</scope>
    <source>
        <strain evidence="12">KCTC 42195</strain>
    </source>
</reference>
<evidence type="ECO:0000259" key="9">
    <source>
        <dbReference type="PROSITE" id="PS50111"/>
    </source>
</evidence>
<feature type="domain" description="Methyl-accepting transducer" evidence="9">
    <location>
        <begin position="268"/>
        <end position="504"/>
    </location>
</feature>
<name>A0ABV7TQ55_9NEIS</name>
<evidence type="ECO:0000313" key="12">
    <source>
        <dbReference type="Proteomes" id="UP001595636"/>
    </source>
</evidence>
<dbReference type="InterPro" id="IPR004089">
    <property type="entry name" value="MCPsignal_dom"/>
</dbReference>
<organism evidence="11 12">
    <name type="scientific">Vogesella amnigena</name>
    <dbReference type="NCBI Taxonomy" id="1507449"/>
    <lineage>
        <taxon>Bacteria</taxon>
        <taxon>Pseudomonadati</taxon>
        <taxon>Pseudomonadota</taxon>
        <taxon>Betaproteobacteria</taxon>
        <taxon>Neisseriales</taxon>
        <taxon>Chromobacteriaceae</taxon>
        <taxon>Vogesella</taxon>
    </lineage>
</organism>
<dbReference type="RefSeq" id="WP_390276465.1">
    <property type="nucleotide sequence ID" value="NZ_JBHRYH010000005.1"/>
</dbReference>
<feature type="transmembrane region" description="Helical" evidence="8">
    <location>
        <begin position="187"/>
        <end position="209"/>
    </location>
</feature>
<keyword evidence="4 8" id="KW-0472">Membrane</keyword>
<sequence length="540" mass="57205">MRPLSLRTHLLLLVGGAITACIVLALSGLAGSRYLAGEVSQLLVTQKMIRQQTEADMMHDAIRGDVLSALYRLSRGESDKLAAIRDDAKAHGDSFRQLLAANRELAGNSPLGSEIDKVLPLVQRYIDSAGRITGQAGGQMELALQALPGFEADFKTLEDGMEALTDSIEAQSSHSESGVTDAVNRQAMLSLLLGGIAAVLLLAYALYLIRILLLPLQRLTHTANRVSQSGDLSLRVDERAGLELSQAIRAFNGMLQSQQALVSGLREVSNSLQHSASSIGGLTRRLHHDAETQCAAAERISEAISQMSTSVGTVSDSTHHALQRTLHAGQQASDSSRTVTLAADAILAASESVQQVSGVIHSLDNRARDVSQVVNTISGIAEQTNMLALNAAIEAARAGESGRGFAVVADEVRALAVRTSTATVEIQQIVTGIQESARQAVEAMQRSIQQVAQSSQQAQMAGSAIEDIQSGARDSAETMQRIHAELQQQANSSHTIASDADQVSTMARDSLGSAREVAEETGQLEALAGKLDQSLRGFSV</sequence>
<evidence type="ECO:0000256" key="3">
    <source>
        <dbReference type="ARBA" id="ARBA00022989"/>
    </source>
</evidence>
<keyword evidence="5 7" id="KW-0807">Transducer</keyword>
<evidence type="ECO:0000256" key="1">
    <source>
        <dbReference type="ARBA" id="ARBA00004141"/>
    </source>
</evidence>
<dbReference type="PANTHER" id="PTHR32089">
    <property type="entry name" value="METHYL-ACCEPTING CHEMOTAXIS PROTEIN MCPB"/>
    <property type="match status" value="1"/>
</dbReference>
<dbReference type="Pfam" id="PF00672">
    <property type="entry name" value="HAMP"/>
    <property type="match status" value="1"/>
</dbReference>
<dbReference type="InterPro" id="IPR003660">
    <property type="entry name" value="HAMP_dom"/>
</dbReference>
<keyword evidence="12" id="KW-1185">Reference proteome</keyword>
<dbReference type="PROSITE" id="PS50885">
    <property type="entry name" value="HAMP"/>
    <property type="match status" value="1"/>
</dbReference>
<comment type="subcellular location">
    <subcellularLocation>
        <location evidence="1">Membrane</location>
        <topology evidence="1">Multi-pass membrane protein</topology>
    </subcellularLocation>
</comment>
<evidence type="ECO:0000256" key="6">
    <source>
        <dbReference type="ARBA" id="ARBA00029447"/>
    </source>
</evidence>
<dbReference type="PANTHER" id="PTHR32089:SF119">
    <property type="entry name" value="METHYL-ACCEPTING CHEMOTAXIS PROTEIN CTPL"/>
    <property type="match status" value="1"/>
</dbReference>
<dbReference type="SMART" id="SM00304">
    <property type="entry name" value="HAMP"/>
    <property type="match status" value="1"/>
</dbReference>
<gene>
    <name evidence="11" type="ORF">ACFOKJ_02755</name>
</gene>
<evidence type="ECO:0000256" key="2">
    <source>
        <dbReference type="ARBA" id="ARBA00022692"/>
    </source>
</evidence>
<accession>A0ABV7TQ55</accession>
<evidence type="ECO:0000256" key="5">
    <source>
        <dbReference type="ARBA" id="ARBA00023224"/>
    </source>
</evidence>
<feature type="domain" description="HAMP" evidence="10">
    <location>
        <begin position="210"/>
        <end position="263"/>
    </location>
</feature>
<dbReference type="Proteomes" id="UP001595636">
    <property type="component" value="Unassembled WGS sequence"/>
</dbReference>
<dbReference type="SUPFAM" id="SSF58104">
    <property type="entry name" value="Methyl-accepting chemotaxis protein (MCP) signaling domain"/>
    <property type="match status" value="1"/>
</dbReference>